<keyword evidence="1" id="KW-0472">Membrane</keyword>
<evidence type="ECO:0000313" key="5">
    <source>
        <dbReference type="Proteomes" id="UP000324832"/>
    </source>
</evidence>
<sequence>MDFLFVNPEDAIDMDLHARVLDNDECERQLDYLSNNIDSTAKLPSGLLSLNTHEFGDYHQCLRIDNTIDGINYLGKYCELIVPFVQNISFTEMPSLNMISRMALSNVINKMKNIYNEAIHSETYQSMVTNPIIGGPNLRLGVCLPRPCRPRQFINYFIPKQFPELTYIEVAPSKSLLSSFSVYTNTRRFLTFRKSKSALECVDGIRALSMFWVIIGHSYIMRFYTPTHNITGMLEWIPMVTSSWINSAPLVVDTFFLLSGIFCIYSIPNKVGATLFLKNLHVFYLYRLLRLLPLLATVVLLQMSIVNWLSDGPDWPKLAYATGCLYQTWYLTVDTQLYMLSPLVLIFLFGSRKIAWSVMTLTLIASLITVTYYAFNYDIPVVIVLENTKNLYEKILRPYSGESCTICYRHNVRVYIEDISRKNYSITKGPIEWFLSLTIWKLPSRMSYAVYLVHLPVIMIRTNGMLKSEYFTDLETCRRKPAKR</sequence>
<evidence type="ECO:0000259" key="2">
    <source>
        <dbReference type="Pfam" id="PF01757"/>
    </source>
</evidence>
<name>A0A5E4R4G4_9NEOP</name>
<dbReference type="AlphaFoldDB" id="A0A5E4R4G4"/>
<protein>
    <submittedName>
        <fullName evidence="4">Uncharacterized protein</fullName>
    </submittedName>
</protein>
<evidence type="ECO:0000256" key="1">
    <source>
        <dbReference type="SAM" id="Phobius"/>
    </source>
</evidence>
<accession>A0A5E4R4G4</accession>
<dbReference type="InterPro" id="IPR006621">
    <property type="entry name" value="Nose-resist-to-fluoxetine_N"/>
</dbReference>
<evidence type="ECO:0000313" key="4">
    <source>
        <dbReference type="EMBL" id="VVD05422.1"/>
    </source>
</evidence>
<dbReference type="InterPro" id="IPR052728">
    <property type="entry name" value="O2_lipid_transport_reg"/>
</dbReference>
<keyword evidence="5" id="KW-1185">Reference proteome</keyword>
<reference evidence="4 5" key="1">
    <citation type="submission" date="2017-07" db="EMBL/GenBank/DDBJ databases">
        <authorList>
            <person name="Talla V."/>
            <person name="Backstrom N."/>
        </authorList>
    </citation>
    <scope>NUCLEOTIDE SEQUENCE [LARGE SCALE GENOMIC DNA]</scope>
</reference>
<evidence type="ECO:0000259" key="3">
    <source>
        <dbReference type="Pfam" id="PF20146"/>
    </source>
</evidence>
<feature type="domain" description="Nose resistant-to-fluoxetine protein N-terminal" evidence="3">
    <location>
        <begin position="36"/>
        <end position="153"/>
    </location>
</feature>
<dbReference type="EMBL" id="FZQP02006970">
    <property type="protein sequence ID" value="VVD05422.1"/>
    <property type="molecule type" value="Genomic_DNA"/>
</dbReference>
<feature type="transmembrane region" description="Helical" evidence="1">
    <location>
        <begin position="244"/>
        <end position="267"/>
    </location>
</feature>
<feature type="transmembrane region" description="Helical" evidence="1">
    <location>
        <begin position="356"/>
        <end position="375"/>
    </location>
</feature>
<proteinExistence type="predicted"/>
<dbReference type="InterPro" id="IPR002656">
    <property type="entry name" value="Acyl_transf_3_dom"/>
</dbReference>
<keyword evidence="1" id="KW-0812">Transmembrane</keyword>
<gene>
    <name evidence="4" type="ORF">LSINAPIS_LOCUS14969</name>
</gene>
<feature type="transmembrane region" description="Helical" evidence="1">
    <location>
        <begin position="288"/>
        <end position="309"/>
    </location>
</feature>
<dbReference type="Pfam" id="PF01757">
    <property type="entry name" value="Acyl_transf_3"/>
    <property type="match status" value="1"/>
</dbReference>
<keyword evidence="1" id="KW-1133">Transmembrane helix</keyword>
<dbReference type="Pfam" id="PF20146">
    <property type="entry name" value="NRF"/>
    <property type="match status" value="1"/>
</dbReference>
<dbReference type="GO" id="GO:0016747">
    <property type="term" value="F:acyltransferase activity, transferring groups other than amino-acyl groups"/>
    <property type="evidence" value="ECO:0007669"/>
    <property type="project" value="InterPro"/>
</dbReference>
<organism evidence="4 5">
    <name type="scientific">Leptidea sinapis</name>
    <dbReference type="NCBI Taxonomy" id="189913"/>
    <lineage>
        <taxon>Eukaryota</taxon>
        <taxon>Metazoa</taxon>
        <taxon>Ecdysozoa</taxon>
        <taxon>Arthropoda</taxon>
        <taxon>Hexapoda</taxon>
        <taxon>Insecta</taxon>
        <taxon>Pterygota</taxon>
        <taxon>Neoptera</taxon>
        <taxon>Endopterygota</taxon>
        <taxon>Lepidoptera</taxon>
        <taxon>Glossata</taxon>
        <taxon>Ditrysia</taxon>
        <taxon>Papilionoidea</taxon>
        <taxon>Pieridae</taxon>
        <taxon>Dismorphiinae</taxon>
        <taxon>Leptidea</taxon>
    </lineage>
</organism>
<dbReference type="PANTHER" id="PTHR11161:SF0">
    <property type="entry name" value="O-ACYLTRANSFERASE LIKE PROTEIN"/>
    <property type="match status" value="1"/>
</dbReference>
<dbReference type="Proteomes" id="UP000324832">
    <property type="component" value="Unassembled WGS sequence"/>
</dbReference>
<feature type="transmembrane region" description="Helical" evidence="1">
    <location>
        <begin position="329"/>
        <end position="349"/>
    </location>
</feature>
<dbReference type="PANTHER" id="PTHR11161">
    <property type="entry name" value="O-ACYLTRANSFERASE"/>
    <property type="match status" value="1"/>
</dbReference>
<feature type="domain" description="Acyltransferase 3" evidence="2">
    <location>
        <begin position="201"/>
        <end position="383"/>
    </location>
</feature>